<feature type="domain" description="Beta-lactamase-related" evidence="3">
    <location>
        <begin position="9"/>
        <end position="343"/>
    </location>
</feature>
<organism evidence="5 6">
    <name type="scientific">Cladobotryum mycophilum</name>
    <dbReference type="NCBI Taxonomy" id="491253"/>
    <lineage>
        <taxon>Eukaryota</taxon>
        <taxon>Fungi</taxon>
        <taxon>Dikarya</taxon>
        <taxon>Ascomycota</taxon>
        <taxon>Pezizomycotina</taxon>
        <taxon>Sordariomycetes</taxon>
        <taxon>Hypocreomycetidae</taxon>
        <taxon>Hypocreales</taxon>
        <taxon>Hypocreaceae</taxon>
        <taxon>Cladobotryum</taxon>
    </lineage>
</organism>
<keyword evidence="6" id="KW-1185">Reference proteome</keyword>
<dbReference type="PANTHER" id="PTHR46825:SF9">
    <property type="entry name" value="BETA-LACTAMASE-RELATED DOMAIN-CONTAINING PROTEIN"/>
    <property type="match status" value="1"/>
</dbReference>
<dbReference type="InterPro" id="IPR012338">
    <property type="entry name" value="Beta-lactam/transpept-like"/>
</dbReference>
<dbReference type="Pfam" id="PF11954">
    <property type="entry name" value="DUF3471"/>
    <property type="match status" value="1"/>
</dbReference>
<evidence type="ECO:0000256" key="1">
    <source>
        <dbReference type="ARBA" id="ARBA00038215"/>
    </source>
</evidence>
<evidence type="ECO:0000259" key="3">
    <source>
        <dbReference type="Pfam" id="PF00144"/>
    </source>
</evidence>
<dbReference type="Gene3D" id="2.40.128.600">
    <property type="match status" value="1"/>
</dbReference>
<dbReference type="InterPro" id="IPR001466">
    <property type="entry name" value="Beta-lactam-related"/>
</dbReference>
<evidence type="ECO:0000313" key="6">
    <source>
        <dbReference type="Proteomes" id="UP001338125"/>
    </source>
</evidence>
<dbReference type="SUPFAM" id="SSF56601">
    <property type="entry name" value="beta-lactamase/transpeptidase-like"/>
    <property type="match status" value="1"/>
</dbReference>
<evidence type="ECO:0000313" key="5">
    <source>
        <dbReference type="EMBL" id="KAK5991463.1"/>
    </source>
</evidence>
<dbReference type="PANTHER" id="PTHR46825">
    <property type="entry name" value="D-ALANYL-D-ALANINE-CARBOXYPEPTIDASE/ENDOPEPTIDASE AMPH"/>
    <property type="match status" value="1"/>
</dbReference>
<name>A0ABR0SH28_9HYPO</name>
<evidence type="ECO:0000259" key="4">
    <source>
        <dbReference type="Pfam" id="PF11954"/>
    </source>
</evidence>
<dbReference type="Proteomes" id="UP001338125">
    <property type="component" value="Unassembled WGS sequence"/>
</dbReference>
<feature type="compositionally biased region" description="Acidic residues" evidence="2">
    <location>
        <begin position="411"/>
        <end position="421"/>
    </location>
</feature>
<dbReference type="Pfam" id="PF00144">
    <property type="entry name" value="Beta-lactamase"/>
    <property type="match status" value="1"/>
</dbReference>
<feature type="compositionally biased region" description="Acidic residues" evidence="2">
    <location>
        <begin position="390"/>
        <end position="404"/>
    </location>
</feature>
<feature type="domain" description="Peptidase S12 Pab87-related C-terminal" evidence="4">
    <location>
        <begin position="431"/>
        <end position="526"/>
    </location>
</feature>
<dbReference type="InterPro" id="IPR050491">
    <property type="entry name" value="AmpC-like"/>
</dbReference>
<comment type="caution">
    <text evidence="5">The sequence shown here is derived from an EMBL/GenBank/DDBJ whole genome shotgun (WGS) entry which is preliminary data.</text>
</comment>
<accession>A0ABR0SH28</accession>
<gene>
    <name evidence="5" type="ORF">PT974_09745</name>
</gene>
<comment type="similarity">
    <text evidence="1">Belongs to the peptidase S12 family.</text>
</comment>
<evidence type="ECO:0000256" key="2">
    <source>
        <dbReference type="SAM" id="MobiDB-lite"/>
    </source>
</evidence>
<dbReference type="InterPro" id="IPR021860">
    <property type="entry name" value="Peptidase_S12_Pab87-rel_C"/>
</dbReference>
<proteinExistence type="inferred from homology"/>
<dbReference type="EMBL" id="JAVFKD010000014">
    <property type="protein sequence ID" value="KAK5991463.1"/>
    <property type="molecule type" value="Genomic_DNA"/>
</dbReference>
<feature type="region of interest" description="Disordered" evidence="2">
    <location>
        <begin position="369"/>
        <end position="437"/>
    </location>
</feature>
<dbReference type="Gene3D" id="3.40.710.10">
    <property type="entry name" value="DD-peptidase/beta-lactamase superfamily"/>
    <property type="match status" value="1"/>
</dbReference>
<sequence length="531" mass="59273">MDWFNSPDFRRRAEEVMKMHHLPGFSIAILQDGQVASLAFGQAILDPPTPCTTNTLFDIASCSKSLTGVSVGLLVEDEKHPEVQWDAPVSKLLPEDFVMPDEEHTRTVTVDDIISHRSGMPRHDLSYMGPNAEHPDNAKSVTRSLRYLPLSATLRTKWQYNNMMFTVGAHLVEEKTQQSFSNFLEERIFGPLGMESTSLEPSNARAKGFGDRIAMGYVWDKKNKKYHESPSPECQEGEGAGSIITSANDFIKWVKGLVHREGPISEKVYQQLVRQRSIVNPSSKNLRPYTSPAFYGAGLETFYYRGHASVTHSGGIDGFGSKFTFLPDSKFGVVVCGNSDGTSQVSGILTRELIDEFLKIPKDERSYKLPKPVKSKKSQEKPLASKASQDEPENSTEEEEEEDDLHGSSDVSDDESDDEDKDEKYEVTPLPQDTPLEVYAGKFRHPGYNNMTVQIKDDKLFIDATDRSFPCTLELEHMSGGTEFKATLRALAIEDEVAKGGFVLEGGVATKLGLALEPELKDLIWFDRVKE</sequence>
<reference evidence="5 6" key="1">
    <citation type="submission" date="2024-01" db="EMBL/GenBank/DDBJ databases">
        <title>Complete genome of Cladobotryum mycophilum ATHUM6906.</title>
        <authorList>
            <person name="Christinaki A.C."/>
            <person name="Myridakis A.I."/>
            <person name="Kouvelis V.N."/>
        </authorList>
    </citation>
    <scope>NUCLEOTIDE SEQUENCE [LARGE SCALE GENOMIC DNA]</scope>
    <source>
        <strain evidence="5 6">ATHUM6906</strain>
    </source>
</reference>
<protein>
    <submittedName>
        <fullName evidence="5">D-aminopeptidase-like protein</fullName>
    </submittedName>
</protein>